<comment type="catalytic activity">
    <reaction evidence="4">
        <text>holo-[ACP] + malonyl-CoA = malonyl-[ACP] + CoA</text>
        <dbReference type="Rhea" id="RHEA:41792"/>
        <dbReference type="Rhea" id="RHEA-COMP:9623"/>
        <dbReference type="Rhea" id="RHEA-COMP:9685"/>
        <dbReference type="ChEBI" id="CHEBI:57287"/>
        <dbReference type="ChEBI" id="CHEBI:57384"/>
        <dbReference type="ChEBI" id="CHEBI:64479"/>
        <dbReference type="ChEBI" id="CHEBI:78449"/>
        <dbReference type="EC" id="2.3.1.39"/>
    </reaction>
</comment>
<name>A0ABY4WHM5_9BACL</name>
<evidence type="ECO:0000256" key="1">
    <source>
        <dbReference type="ARBA" id="ARBA00013258"/>
    </source>
</evidence>
<dbReference type="Gene3D" id="3.30.70.250">
    <property type="entry name" value="Malonyl-CoA ACP transacylase, ACP-binding"/>
    <property type="match status" value="1"/>
</dbReference>
<accession>A0ABY4WHM5</accession>
<dbReference type="InterPro" id="IPR014043">
    <property type="entry name" value="Acyl_transferase_dom"/>
</dbReference>
<evidence type="ECO:0000256" key="2">
    <source>
        <dbReference type="ARBA" id="ARBA00022679"/>
    </source>
</evidence>
<dbReference type="RefSeq" id="WP_251873700.1">
    <property type="nucleotide sequence ID" value="NZ_CP098755.1"/>
</dbReference>
<dbReference type="InterPro" id="IPR001227">
    <property type="entry name" value="Ac_transferase_dom_sf"/>
</dbReference>
<dbReference type="EC" id="2.3.1.39" evidence="1"/>
<evidence type="ECO:0000313" key="6">
    <source>
        <dbReference type="EMBL" id="USG66592.1"/>
    </source>
</evidence>
<dbReference type="PANTHER" id="PTHR42681">
    <property type="entry name" value="MALONYL-COA-ACYL CARRIER PROTEIN TRANSACYLASE, MITOCHONDRIAL"/>
    <property type="match status" value="1"/>
</dbReference>
<evidence type="ECO:0000259" key="5">
    <source>
        <dbReference type="SMART" id="SM00827"/>
    </source>
</evidence>
<dbReference type="SMART" id="SM00827">
    <property type="entry name" value="PKS_AT"/>
    <property type="match status" value="1"/>
</dbReference>
<dbReference type="SUPFAM" id="SSF52151">
    <property type="entry name" value="FabD/lysophospholipase-like"/>
    <property type="match status" value="1"/>
</dbReference>
<proteinExistence type="predicted"/>
<gene>
    <name evidence="6" type="ORF">NDK47_04635</name>
</gene>
<evidence type="ECO:0000256" key="4">
    <source>
        <dbReference type="ARBA" id="ARBA00048462"/>
    </source>
</evidence>
<dbReference type="Proteomes" id="UP001056500">
    <property type="component" value="Chromosome"/>
</dbReference>
<organism evidence="6 7">
    <name type="scientific">Brevibacillus ruminantium</name>
    <dbReference type="NCBI Taxonomy" id="2950604"/>
    <lineage>
        <taxon>Bacteria</taxon>
        <taxon>Bacillati</taxon>
        <taxon>Bacillota</taxon>
        <taxon>Bacilli</taxon>
        <taxon>Bacillales</taxon>
        <taxon>Paenibacillaceae</taxon>
        <taxon>Brevibacillus</taxon>
    </lineage>
</organism>
<evidence type="ECO:0000313" key="7">
    <source>
        <dbReference type="Proteomes" id="UP001056500"/>
    </source>
</evidence>
<dbReference type="Gene3D" id="3.40.366.10">
    <property type="entry name" value="Malonyl-Coenzyme A Acyl Carrier Protein, domain 2"/>
    <property type="match status" value="1"/>
</dbReference>
<dbReference type="InterPro" id="IPR016035">
    <property type="entry name" value="Acyl_Trfase/lysoPLipase"/>
</dbReference>
<dbReference type="EMBL" id="CP098755">
    <property type="protein sequence ID" value="USG66592.1"/>
    <property type="molecule type" value="Genomic_DNA"/>
</dbReference>
<keyword evidence="3" id="KW-0012">Acyltransferase</keyword>
<reference evidence="6" key="1">
    <citation type="submission" date="2022-06" db="EMBL/GenBank/DDBJ databases">
        <title>Genome sequencing of Brevibacillus sp. BB3-R1.</title>
        <authorList>
            <person name="Heo J."/>
            <person name="Lee D."/>
            <person name="Won M."/>
            <person name="Han B.-H."/>
            <person name="Hong S.-B."/>
            <person name="Kwon S.-W."/>
        </authorList>
    </citation>
    <scope>NUCLEOTIDE SEQUENCE</scope>
    <source>
        <strain evidence="6">BB3-R1</strain>
    </source>
</reference>
<keyword evidence="2" id="KW-0808">Transferase</keyword>
<sequence length="317" mass="35580">MQTALIFPPLVKLKQGSFYDLYERFPRVQAKFEEASEILGYDLARAFFFESESMTNKGVIARPSIVTISTALFEMLQQELGQPAYFVGPSLGQVSAIHCAGGLSFEDTLRMVKNMCEMEEEEFPEKQYGVYFFYNVDVNILSRLIAELTEEGRILEPCVTVNATQMIVNGDQESLELLNKMASPYGGLGVTIPYGPPGHCSLMKNVRARLQQEVLPLLSFHSPRVPLLSNVNAEEINDTAGLVTELTEQYINSVCWYKCLQELSRKGVEKLIVLGPGNFVHKSLQFTTDLPFTVQRLLDSHDVEAYLTTKEGKEAHT</sequence>
<dbReference type="InterPro" id="IPR050858">
    <property type="entry name" value="Mal-CoA-ACP_Trans/PKS_FabD"/>
</dbReference>
<keyword evidence="7" id="KW-1185">Reference proteome</keyword>
<evidence type="ECO:0000256" key="3">
    <source>
        <dbReference type="ARBA" id="ARBA00023315"/>
    </source>
</evidence>
<protein>
    <recommendedName>
        <fullName evidence="1">[acyl-carrier-protein] S-malonyltransferase</fullName>
        <ecNumber evidence="1">2.3.1.39</ecNumber>
    </recommendedName>
</protein>
<feature type="domain" description="Malonyl-CoA:ACP transacylase (MAT)" evidence="5">
    <location>
        <begin position="15"/>
        <end position="301"/>
    </location>
</feature>
<dbReference type="PANTHER" id="PTHR42681:SF1">
    <property type="entry name" value="MALONYL-COA-ACYL CARRIER PROTEIN TRANSACYLASE, MITOCHONDRIAL"/>
    <property type="match status" value="1"/>
</dbReference>